<feature type="compositionally biased region" description="Basic and acidic residues" evidence="1">
    <location>
        <begin position="567"/>
        <end position="577"/>
    </location>
</feature>
<dbReference type="GO" id="GO:0004932">
    <property type="term" value="F:mating-type factor pheromone receptor activity"/>
    <property type="evidence" value="ECO:0007669"/>
    <property type="project" value="InterPro"/>
</dbReference>
<dbReference type="OrthoDB" id="5402633at2759"/>
<evidence type="ECO:0000313" key="4">
    <source>
        <dbReference type="Proteomes" id="UP000293360"/>
    </source>
</evidence>
<dbReference type="PANTHER" id="PTHR28009:SF1">
    <property type="entry name" value="PHEROMONE ALPHA FACTOR RECEPTOR"/>
    <property type="match status" value="1"/>
</dbReference>
<evidence type="ECO:0000256" key="1">
    <source>
        <dbReference type="SAM" id="MobiDB-lite"/>
    </source>
</evidence>
<keyword evidence="2" id="KW-0472">Membrane</keyword>
<feature type="transmembrane region" description="Helical" evidence="2">
    <location>
        <begin position="150"/>
        <end position="173"/>
    </location>
</feature>
<sequence>MERNVGDAAAAAVYDHANVTTIANTASRTTTATTSATMVMIRAMMNSTATAFDPRNQTFLITGPDGIPSIPISMATIEAQRVHLASVAVNYGCQLGLNLMALLAVLLLQPTPPLPHGRTAPSLLPTPPIPLLQLAALLTRDASVLGRHDYAGTTASAALGVVQFALVETALVLQTRALTRTWGAAGCRSWWNRLLALFSVALAAAAVAARAVWAAQHAQLLGGRTLPVALTPVGEAAVVLGAVSVFCFFGLFFAHLALMRGVLAPSLGSGSGCRRKLTKLETLAIGNGVLMLVPSEFGISFCSPIPIPTSTLPSPFPPPPSRRPHRLHSIQRPPKPPITLYITRHLAQSTITTTGLPLISLVAHYRGDGGSNHRSRPSDSDSYSFRRASVKVGAIPPRPRGDSIFWAMGGRGVNGDGVGQGPGLGLGRRREKETVRPDAGRMEDVELGQGGRRGAEESNENEDSRDGSGSGSEGERTVRVWTDYVVTAEEGRPGAGEYSRRQSELFSRGPDAQREKSKGHMEYIRNMSMVADTYLELLKLRKSWLGEVGELLNIVRANLDKFKEDIEKERENPREGREEDIEEGQPVRGSGTQRDTSRRIPGTLFLASIRQDALILVPVQSAILL</sequence>
<proteinExistence type="predicted"/>
<feature type="region of interest" description="Disordered" evidence="1">
    <location>
        <begin position="411"/>
        <end position="479"/>
    </location>
</feature>
<dbReference type="STRING" id="155417.A0A4Q4T710"/>
<dbReference type="AlphaFoldDB" id="A0A4Q4T710"/>
<feature type="transmembrane region" description="Helical" evidence="2">
    <location>
        <begin position="280"/>
        <end position="301"/>
    </location>
</feature>
<accession>A0A4Q4T710</accession>
<keyword evidence="2" id="KW-1133">Transmembrane helix</keyword>
<protein>
    <submittedName>
        <fullName evidence="3">Uncharacterized protein</fullName>
    </submittedName>
</protein>
<feature type="compositionally biased region" description="Gly residues" evidence="1">
    <location>
        <begin position="411"/>
        <end position="426"/>
    </location>
</feature>
<feature type="compositionally biased region" description="Basic and acidic residues" evidence="1">
    <location>
        <begin position="428"/>
        <end position="444"/>
    </location>
</feature>
<organism evidence="3 4">
    <name type="scientific">Monosporascus ibericus</name>
    <dbReference type="NCBI Taxonomy" id="155417"/>
    <lineage>
        <taxon>Eukaryota</taxon>
        <taxon>Fungi</taxon>
        <taxon>Dikarya</taxon>
        <taxon>Ascomycota</taxon>
        <taxon>Pezizomycotina</taxon>
        <taxon>Sordariomycetes</taxon>
        <taxon>Xylariomycetidae</taxon>
        <taxon>Xylariales</taxon>
        <taxon>Xylariales incertae sedis</taxon>
        <taxon>Monosporascus</taxon>
    </lineage>
</organism>
<evidence type="ECO:0000256" key="2">
    <source>
        <dbReference type="SAM" id="Phobius"/>
    </source>
</evidence>
<keyword evidence="4" id="KW-1185">Reference proteome</keyword>
<dbReference type="Pfam" id="PF02116">
    <property type="entry name" value="STE2"/>
    <property type="match status" value="2"/>
</dbReference>
<dbReference type="EMBL" id="QJNU01000371">
    <property type="protein sequence ID" value="RYP00952.1"/>
    <property type="molecule type" value="Genomic_DNA"/>
</dbReference>
<feature type="region of interest" description="Disordered" evidence="1">
    <location>
        <begin position="567"/>
        <end position="596"/>
    </location>
</feature>
<name>A0A4Q4T710_9PEZI</name>
<feature type="transmembrane region" description="Helical" evidence="2">
    <location>
        <begin position="194"/>
        <end position="216"/>
    </location>
</feature>
<dbReference type="GO" id="GO:0038038">
    <property type="term" value="C:G protein-coupled receptor homodimeric complex"/>
    <property type="evidence" value="ECO:0007669"/>
    <property type="project" value="TreeGrafter"/>
</dbReference>
<dbReference type="Proteomes" id="UP000293360">
    <property type="component" value="Unassembled WGS sequence"/>
</dbReference>
<reference evidence="3 4" key="1">
    <citation type="submission" date="2018-06" db="EMBL/GenBank/DDBJ databases">
        <title>Complete Genomes of Monosporascus.</title>
        <authorList>
            <person name="Robinson A.J."/>
            <person name="Natvig D.O."/>
        </authorList>
    </citation>
    <scope>NUCLEOTIDE SEQUENCE [LARGE SCALE GENOMIC DNA]</scope>
    <source>
        <strain evidence="3 4">CBS 110550</strain>
    </source>
</reference>
<dbReference type="GO" id="GO:0000750">
    <property type="term" value="P:pheromone-dependent signal transduction involved in conjugation with cellular fusion"/>
    <property type="evidence" value="ECO:0007669"/>
    <property type="project" value="TreeGrafter"/>
</dbReference>
<evidence type="ECO:0000313" key="3">
    <source>
        <dbReference type="EMBL" id="RYP00952.1"/>
    </source>
</evidence>
<comment type="caution">
    <text evidence="3">The sequence shown here is derived from an EMBL/GenBank/DDBJ whole genome shotgun (WGS) entry which is preliminary data.</text>
</comment>
<dbReference type="PANTHER" id="PTHR28009">
    <property type="entry name" value="PHEROMONE ALPHA FACTOR RECEPTOR"/>
    <property type="match status" value="1"/>
</dbReference>
<gene>
    <name evidence="3" type="ORF">DL764_006335</name>
</gene>
<keyword evidence="2" id="KW-0812">Transmembrane</keyword>
<feature type="transmembrane region" description="Helical" evidence="2">
    <location>
        <begin position="88"/>
        <end position="108"/>
    </location>
</feature>
<feature type="transmembrane region" description="Helical" evidence="2">
    <location>
        <begin position="236"/>
        <end position="259"/>
    </location>
</feature>
<dbReference type="InterPro" id="IPR000366">
    <property type="entry name" value="GPCR_STE2"/>
</dbReference>
<feature type="region of interest" description="Disordered" evidence="1">
    <location>
        <begin position="492"/>
        <end position="517"/>
    </location>
</feature>